<dbReference type="EMBL" id="JASBWS010000009">
    <property type="protein sequence ID" value="KAJ9114454.1"/>
    <property type="molecule type" value="Genomic_DNA"/>
</dbReference>
<name>A0ACC2WTG4_9TREE</name>
<reference evidence="1" key="1">
    <citation type="submission" date="2023-04" db="EMBL/GenBank/DDBJ databases">
        <title>Draft Genome sequencing of Naganishia species isolated from polar environments using Oxford Nanopore Technology.</title>
        <authorList>
            <person name="Leo P."/>
            <person name="Venkateswaran K."/>
        </authorList>
    </citation>
    <scope>NUCLEOTIDE SEQUENCE</scope>
    <source>
        <strain evidence="1">MNA-CCFEE 5262</strain>
    </source>
</reference>
<organism evidence="1 2">
    <name type="scientific">Naganishia adeliensis</name>
    <dbReference type="NCBI Taxonomy" id="92952"/>
    <lineage>
        <taxon>Eukaryota</taxon>
        <taxon>Fungi</taxon>
        <taxon>Dikarya</taxon>
        <taxon>Basidiomycota</taxon>
        <taxon>Agaricomycotina</taxon>
        <taxon>Tremellomycetes</taxon>
        <taxon>Filobasidiales</taxon>
        <taxon>Filobasidiaceae</taxon>
        <taxon>Naganishia</taxon>
    </lineage>
</organism>
<proteinExistence type="predicted"/>
<evidence type="ECO:0000313" key="2">
    <source>
        <dbReference type="Proteomes" id="UP001230649"/>
    </source>
</evidence>
<accession>A0ACC2WTG4</accession>
<evidence type="ECO:0000313" key="1">
    <source>
        <dbReference type="EMBL" id="KAJ9114454.1"/>
    </source>
</evidence>
<protein>
    <submittedName>
        <fullName evidence="1">Uncharacterized protein</fullName>
    </submittedName>
</protein>
<comment type="caution">
    <text evidence="1">The sequence shown here is derived from an EMBL/GenBank/DDBJ whole genome shotgun (WGS) entry which is preliminary data.</text>
</comment>
<sequence>MFERILNAGGTKYIQYILDTNHAQQLEDAEDAAVEYWRFVKNQLEASTARTKSVRAVGELVCREASVDVVRLVLLAGSVCGSGDMVTLAEHLEALYAASCGSSKPRHLRILLDDCTPSRGTTTPAAANCLVPVSLKTKGVSISNMNRRTFGEATSRALFFDILKLLHGYMVECKLHEVLNQSTSWLFALSFKTSDVKAMLRAVRHICRVPASGSLMLKSLQTVSQHKEAIEYVPRFAFCHLQFILCDLSTPGDLKDIADNLLTSYVQSCALWASEIPTVDPLYFLRLRQRSGVTFLEMFFDPVDKVVVVLRTVQDHQATAREVHPVPAIRRE</sequence>
<keyword evidence="2" id="KW-1185">Reference proteome</keyword>
<gene>
    <name evidence="1" type="ORF">QFC20_001598</name>
</gene>
<dbReference type="Proteomes" id="UP001230649">
    <property type="component" value="Unassembled WGS sequence"/>
</dbReference>